<evidence type="ECO:0000313" key="3">
    <source>
        <dbReference type="Proteomes" id="UP001607302"/>
    </source>
</evidence>
<feature type="chain" id="PRO_5044858825" description="Secreted protein" evidence="1">
    <location>
        <begin position="21"/>
        <end position="73"/>
    </location>
</feature>
<proteinExistence type="predicted"/>
<dbReference type="AlphaFoldDB" id="A0ABD2BMU2"/>
<dbReference type="EMBL" id="JAUDFV010000074">
    <property type="protein sequence ID" value="KAL2734097.1"/>
    <property type="molecule type" value="Genomic_DNA"/>
</dbReference>
<feature type="signal peptide" evidence="1">
    <location>
        <begin position="1"/>
        <end position="20"/>
    </location>
</feature>
<dbReference type="Proteomes" id="UP001607302">
    <property type="component" value="Unassembled WGS sequence"/>
</dbReference>
<accession>A0ABD2BMU2</accession>
<organism evidence="2 3">
    <name type="scientific">Vespula squamosa</name>
    <name type="common">Southern yellow jacket</name>
    <name type="synonym">Wasp</name>
    <dbReference type="NCBI Taxonomy" id="30214"/>
    <lineage>
        <taxon>Eukaryota</taxon>
        <taxon>Metazoa</taxon>
        <taxon>Ecdysozoa</taxon>
        <taxon>Arthropoda</taxon>
        <taxon>Hexapoda</taxon>
        <taxon>Insecta</taxon>
        <taxon>Pterygota</taxon>
        <taxon>Neoptera</taxon>
        <taxon>Endopterygota</taxon>
        <taxon>Hymenoptera</taxon>
        <taxon>Apocrita</taxon>
        <taxon>Aculeata</taxon>
        <taxon>Vespoidea</taxon>
        <taxon>Vespidae</taxon>
        <taxon>Vespinae</taxon>
        <taxon>Vespula</taxon>
    </lineage>
</organism>
<keyword evidence="3" id="KW-1185">Reference proteome</keyword>
<name>A0ABD2BMU2_VESSQ</name>
<evidence type="ECO:0008006" key="4">
    <source>
        <dbReference type="Google" id="ProtNLM"/>
    </source>
</evidence>
<reference evidence="2 3" key="1">
    <citation type="journal article" date="2024" name="Ann. Entomol. Soc. Am.">
        <title>Genomic analyses of the southern and eastern yellowjacket wasps (Hymenoptera: Vespidae) reveal evolutionary signatures of social life.</title>
        <authorList>
            <person name="Catto M.A."/>
            <person name="Caine P.B."/>
            <person name="Orr S.E."/>
            <person name="Hunt B.G."/>
            <person name="Goodisman M.A.D."/>
        </authorList>
    </citation>
    <scope>NUCLEOTIDE SEQUENCE [LARGE SCALE GENOMIC DNA]</scope>
    <source>
        <strain evidence="2">233</strain>
        <tissue evidence="2">Head and thorax</tissue>
    </source>
</reference>
<comment type="caution">
    <text evidence="2">The sequence shown here is derived from an EMBL/GenBank/DDBJ whole genome shotgun (WGS) entry which is preliminary data.</text>
</comment>
<keyword evidence="1" id="KW-0732">Signal</keyword>
<sequence>MRLVIFAGLRLLRQVLLCQGKKSAVRRHSRMPSSRRGVPPLHRVGAKATLSLIGCECSIMMDGRYNGEQFRVL</sequence>
<evidence type="ECO:0000313" key="2">
    <source>
        <dbReference type="EMBL" id="KAL2734097.1"/>
    </source>
</evidence>
<evidence type="ECO:0000256" key="1">
    <source>
        <dbReference type="SAM" id="SignalP"/>
    </source>
</evidence>
<protein>
    <recommendedName>
        <fullName evidence="4">Secreted protein</fullName>
    </recommendedName>
</protein>
<gene>
    <name evidence="2" type="ORF">V1478_003795</name>
</gene>